<dbReference type="Proteomes" id="UP000749559">
    <property type="component" value="Unassembled WGS sequence"/>
</dbReference>
<evidence type="ECO:0000313" key="2">
    <source>
        <dbReference type="Proteomes" id="UP000749559"/>
    </source>
</evidence>
<organism evidence="1 2">
    <name type="scientific">Owenia fusiformis</name>
    <name type="common">Polychaete worm</name>
    <dbReference type="NCBI Taxonomy" id="6347"/>
    <lineage>
        <taxon>Eukaryota</taxon>
        <taxon>Metazoa</taxon>
        <taxon>Spiralia</taxon>
        <taxon>Lophotrochozoa</taxon>
        <taxon>Annelida</taxon>
        <taxon>Polychaeta</taxon>
        <taxon>Sedentaria</taxon>
        <taxon>Canalipalpata</taxon>
        <taxon>Sabellida</taxon>
        <taxon>Oweniida</taxon>
        <taxon>Oweniidae</taxon>
        <taxon>Owenia</taxon>
    </lineage>
</organism>
<protein>
    <submittedName>
        <fullName evidence="1">Uncharacterized protein</fullName>
    </submittedName>
</protein>
<reference evidence="1" key="1">
    <citation type="submission" date="2022-03" db="EMBL/GenBank/DDBJ databases">
        <authorList>
            <person name="Martin C."/>
        </authorList>
    </citation>
    <scope>NUCLEOTIDE SEQUENCE</scope>
</reference>
<comment type="caution">
    <text evidence="1">The sequence shown here is derived from an EMBL/GenBank/DDBJ whole genome shotgun (WGS) entry which is preliminary data.</text>
</comment>
<accession>A0A8J1TBL2</accession>
<dbReference type="EMBL" id="CAIIXF020000011">
    <property type="protein sequence ID" value="CAH1799410.1"/>
    <property type="molecule type" value="Genomic_DNA"/>
</dbReference>
<keyword evidence="2" id="KW-1185">Reference proteome</keyword>
<proteinExistence type="predicted"/>
<dbReference type="AlphaFoldDB" id="A0A8J1TBL2"/>
<evidence type="ECO:0000313" key="1">
    <source>
        <dbReference type="EMBL" id="CAH1799410.1"/>
    </source>
</evidence>
<sequence>MKRIVSLETADGETATPGSGGLWRVSKRAFEDTQNKGETLHKRLQAKKDLIQANWGLDWNNVEYRDLDSPFISGLAARLFISNDPNPLPAEEELDLQARYWIDNYHKSVDADEAVATLKRASRLGSENLKKNLETGKVDFKARIGQW</sequence>
<name>A0A8J1TBL2_OWEFU</name>
<gene>
    <name evidence="1" type="ORF">OFUS_LOCUS23422</name>
</gene>
<dbReference type="OrthoDB" id="10240561at2759"/>